<keyword evidence="5" id="KW-0539">Nucleus</keyword>
<dbReference type="SMART" id="SM01370">
    <property type="entry name" value="TAFII55_N"/>
    <property type="match status" value="1"/>
</dbReference>
<dbReference type="PANTHER" id="PTHR12228:SF0">
    <property type="entry name" value="TATA-BOX BINDING PROTEIN ASSOCIATED FACTOR 7"/>
    <property type="match status" value="1"/>
</dbReference>
<accession>S8G7B3</accession>
<dbReference type="EMBL" id="KE504122">
    <property type="protein sequence ID" value="EPT06040.1"/>
    <property type="molecule type" value="Genomic_DNA"/>
</dbReference>
<feature type="coiled-coil region" evidence="6">
    <location>
        <begin position="383"/>
        <end position="410"/>
    </location>
</feature>
<dbReference type="eggNOG" id="KOG4011">
    <property type="taxonomic scope" value="Eukaryota"/>
</dbReference>
<evidence type="ECO:0000256" key="3">
    <source>
        <dbReference type="ARBA" id="ARBA00023015"/>
    </source>
</evidence>
<evidence type="ECO:0000256" key="5">
    <source>
        <dbReference type="ARBA" id="ARBA00023242"/>
    </source>
</evidence>
<feature type="compositionally biased region" description="Acidic residues" evidence="7">
    <location>
        <begin position="292"/>
        <end position="349"/>
    </location>
</feature>
<evidence type="ECO:0000259" key="8">
    <source>
        <dbReference type="SMART" id="SM01370"/>
    </source>
</evidence>
<dbReference type="HOGENOM" id="CLU_016434_3_0_1"/>
<feature type="compositionally biased region" description="Acidic residues" evidence="7">
    <location>
        <begin position="419"/>
        <end position="448"/>
    </location>
</feature>
<dbReference type="AlphaFoldDB" id="S8G7B3"/>
<sequence>MEDDLIVVDDIDDQDQDQDDPDQDDSGPADHDYRPTHYSEGRTTRSAMNRNKPPPKLKLKLGEKAAAHAPGMSFLGPYDRELDSDDEELVFEEQFVLRMPAGDDCEKLRKMVAAREIGNDVWFKFKDSRRAVFHIGNKTYAAKLVDLPCIVESQKTLDNKQMFKVADICQMLAIEKPIESEDALTNQKNFNVDEFIWPHGLTPPLHHVRKRRFRKRVNRRTIETVEQEVERLLEEDALAEQVQYDVLENVNPDLSDSEFLEKENPMDSTAPGFLGSDAGDAPTPGHDHGDADEGADGDEGEGEGDIDEELAAELDLALGDEEADDEDGDDEEEESEEEDEDDDDDDDEFAQARKLLHEEIRDLEAAVAKKGAEIASSANPLIKRRFEDALKKLQADLDMKLAQRDEIKEKQRMRKEGIVPEEGDTDGVNEVDGEDGDDEDDLFGDEPETAMNVD</sequence>
<dbReference type="FunCoup" id="S8G7B3">
    <property type="interactions" value="207"/>
</dbReference>
<keyword evidence="3" id="KW-0805">Transcription regulation</keyword>
<reference evidence="9 10" key="1">
    <citation type="journal article" date="2012" name="Science">
        <title>The Paleozoic origin of enzymatic lignin decomposition reconstructed from 31 fungal genomes.</title>
        <authorList>
            <person name="Floudas D."/>
            <person name="Binder M."/>
            <person name="Riley R."/>
            <person name="Barry K."/>
            <person name="Blanchette R.A."/>
            <person name="Henrissat B."/>
            <person name="Martinez A.T."/>
            <person name="Otillar R."/>
            <person name="Spatafora J.W."/>
            <person name="Yadav J.S."/>
            <person name="Aerts A."/>
            <person name="Benoit I."/>
            <person name="Boyd A."/>
            <person name="Carlson A."/>
            <person name="Copeland A."/>
            <person name="Coutinho P.M."/>
            <person name="de Vries R.P."/>
            <person name="Ferreira P."/>
            <person name="Findley K."/>
            <person name="Foster B."/>
            <person name="Gaskell J."/>
            <person name="Glotzer D."/>
            <person name="Gorecki P."/>
            <person name="Heitman J."/>
            <person name="Hesse C."/>
            <person name="Hori C."/>
            <person name="Igarashi K."/>
            <person name="Jurgens J.A."/>
            <person name="Kallen N."/>
            <person name="Kersten P."/>
            <person name="Kohler A."/>
            <person name="Kuees U."/>
            <person name="Kumar T.K.A."/>
            <person name="Kuo A."/>
            <person name="LaButti K."/>
            <person name="Larrondo L.F."/>
            <person name="Lindquist E."/>
            <person name="Ling A."/>
            <person name="Lombard V."/>
            <person name="Lucas S."/>
            <person name="Lundell T."/>
            <person name="Martin R."/>
            <person name="McLaughlin D.J."/>
            <person name="Morgenstern I."/>
            <person name="Morin E."/>
            <person name="Murat C."/>
            <person name="Nagy L.G."/>
            <person name="Nolan M."/>
            <person name="Ohm R.A."/>
            <person name="Patyshakuliyeva A."/>
            <person name="Rokas A."/>
            <person name="Ruiz-Duenas F.J."/>
            <person name="Sabat G."/>
            <person name="Salamov A."/>
            <person name="Samejima M."/>
            <person name="Schmutz J."/>
            <person name="Slot J.C."/>
            <person name="St John F."/>
            <person name="Stenlid J."/>
            <person name="Sun H."/>
            <person name="Sun S."/>
            <person name="Syed K."/>
            <person name="Tsang A."/>
            <person name="Wiebenga A."/>
            <person name="Young D."/>
            <person name="Pisabarro A."/>
            <person name="Eastwood D.C."/>
            <person name="Martin F."/>
            <person name="Cullen D."/>
            <person name="Grigoriev I.V."/>
            <person name="Hibbett D.S."/>
        </authorList>
    </citation>
    <scope>NUCLEOTIDE SEQUENCE</scope>
    <source>
        <strain evidence="10">FP-58527</strain>
    </source>
</reference>
<dbReference type="Pfam" id="PF04658">
    <property type="entry name" value="TAFII55_N"/>
    <property type="match status" value="1"/>
</dbReference>
<dbReference type="GO" id="GO:0051123">
    <property type="term" value="P:RNA polymerase II preinitiation complex assembly"/>
    <property type="evidence" value="ECO:0007669"/>
    <property type="project" value="TreeGrafter"/>
</dbReference>
<evidence type="ECO:0000256" key="7">
    <source>
        <dbReference type="SAM" id="MobiDB-lite"/>
    </source>
</evidence>
<evidence type="ECO:0000256" key="4">
    <source>
        <dbReference type="ARBA" id="ARBA00023163"/>
    </source>
</evidence>
<evidence type="ECO:0000313" key="10">
    <source>
        <dbReference type="Proteomes" id="UP000015241"/>
    </source>
</evidence>
<feature type="region of interest" description="Disordered" evidence="7">
    <location>
        <begin position="1"/>
        <end position="57"/>
    </location>
</feature>
<dbReference type="OrthoDB" id="153872at2759"/>
<proteinExistence type="inferred from homology"/>
<dbReference type="Proteomes" id="UP000015241">
    <property type="component" value="Unassembled WGS sequence"/>
</dbReference>
<gene>
    <name evidence="9" type="ORF">FOMPIDRAFT_1034029</name>
</gene>
<evidence type="ECO:0000313" key="9">
    <source>
        <dbReference type="EMBL" id="EPT06040.1"/>
    </source>
</evidence>
<keyword evidence="10" id="KW-1185">Reference proteome</keyword>
<dbReference type="InParanoid" id="S8G7B3"/>
<dbReference type="STRING" id="743788.S8G7B3"/>
<feature type="region of interest" description="Disordered" evidence="7">
    <location>
        <begin position="257"/>
        <end position="356"/>
    </location>
</feature>
<keyword evidence="4" id="KW-0804">Transcription</keyword>
<dbReference type="PANTHER" id="PTHR12228">
    <property type="entry name" value="TRANSCRIPTION INITIATION FACTOR TFIID 55 KD SUBUNIT-RELATED"/>
    <property type="match status" value="1"/>
</dbReference>
<dbReference type="CDD" id="cd08047">
    <property type="entry name" value="TAF7"/>
    <property type="match status" value="1"/>
</dbReference>
<feature type="domain" description="TAFII55 protein conserved region" evidence="8">
    <location>
        <begin position="91"/>
        <end position="241"/>
    </location>
</feature>
<name>S8G7B3_FOMSC</name>
<protein>
    <recommendedName>
        <fullName evidence="8">TAFII55 protein conserved region domain-containing protein</fullName>
    </recommendedName>
</protein>
<keyword evidence="6" id="KW-0175">Coiled coil</keyword>
<organism evidence="9 10">
    <name type="scientific">Fomitopsis schrenkii</name>
    <name type="common">Brown rot fungus</name>
    <dbReference type="NCBI Taxonomy" id="2126942"/>
    <lineage>
        <taxon>Eukaryota</taxon>
        <taxon>Fungi</taxon>
        <taxon>Dikarya</taxon>
        <taxon>Basidiomycota</taxon>
        <taxon>Agaricomycotina</taxon>
        <taxon>Agaricomycetes</taxon>
        <taxon>Polyporales</taxon>
        <taxon>Fomitopsis</taxon>
    </lineage>
</organism>
<comment type="subcellular location">
    <subcellularLocation>
        <location evidence="1">Nucleus</location>
    </subcellularLocation>
</comment>
<evidence type="ECO:0000256" key="6">
    <source>
        <dbReference type="SAM" id="Coils"/>
    </source>
</evidence>
<feature type="coiled-coil region" evidence="6">
    <location>
        <begin position="215"/>
        <end position="242"/>
    </location>
</feature>
<dbReference type="InterPro" id="IPR006751">
    <property type="entry name" value="TAFII55_prot_cons_reg"/>
</dbReference>
<feature type="region of interest" description="Disordered" evidence="7">
    <location>
        <begin position="411"/>
        <end position="454"/>
    </location>
</feature>
<evidence type="ECO:0000256" key="1">
    <source>
        <dbReference type="ARBA" id="ARBA00004123"/>
    </source>
</evidence>
<dbReference type="InterPro" id="IPR037817">
    <property type="entry name" value="TAF7"/>
</dbReference>
<feature type="compositionally biased region" description="Acidic residues" evidence="7">
    <location>
        <begin position="1"/>
        <end position="27"/>
    </location>
</feature>
<dbReference type="GO" id="GO:0016251">
    <property type="term" value="F:RNA polymerase II general transcription initiation factor activity"/>
    <property type="evidence" value="ECO:0007669"/>
    <property type="project" value="TreeGrafter"/>
</dbReference>
<comment type="similarity">
    <text evidence="2">Belongs to the TAF7 family.</text>
</comment>
<feature type="compositionally biased region" description="Basic and acidic residues" evidence="7">
    <location>
        <begin position="28"/>
        <end position="43"/>
    </location>
</feature>
<evidence type="ECO:0000256" key="2">
    <source>
        <dbReference type="ARBA" id="ARBA00009368"/>
    </source>
</evidence>
<dbReference type="GO" id="GO:0005669">
    <property type="term" value="C:transcription factor TFIID complex"/>
    <property type="evidence" value="ECO:0007669"/>
    <property type="project" value="InterPro"/>
</dbReference>